<proteinExistence type="predicted"/>
<gene>
    <name evidence="1" type="ORF">Enr8_04430</name>
</gene>
<protein>
    <submittedName>
        <fullName evidence="1">Uncharacterized protein</fullName>
    </submittedName>
</protein>
<dbReference type="Proteomes" id="UP000318878">
    <property type="component" value="Unassembled WGS sequence"/>
</dbReference>
<dbReference type="AlphaFoldDB" id="A0A5C5VLX1"/>
<evidence type="ECO:0000313" key="2">
    <source>
        <dbReference type="Proteomes" id="UP000318878"/>
    </source>
</evidence>
<comment type="caution">
    <text evidence="1">The sequence shown here is derived from an EMBL/GenBank/DDBJ whole genome shotgun (WGS) entry which is preliminary data.</text>
</comment>
<dbReference type="EMBL" id="SJPF01000001">
    <property type="protein sequence ID" value="TWT38749.1"/>
    <property type="molecule type" value="Genomic_DNA"/>
</dbReference>
<accession>A0A5C5VLX1</accession>
<reference evidence="1 2" key="1">
    <citation type="submission" date="2019-02" db="EMBL/GenBank/DDBJ databases">
        <title>Deep-cultivation of Planctomycetes and their phenomic and genomic characterization uncovers novel biology.</title>
        <authorList>
            <person name="Wiegand S."/>
            <person name="Jogler M."/>
            <person name="Boedeker C."/>
            <person name="Pinto D."/>
            <person name="Vollmers J."/>
            <person name="Rivas-Marin E."/>
            <person name="Kohn T."/>
            <person name="Peeters S.H."/>
            <person name="Heuer A."/>
            <person name="Rast P."/>
            <person name="Oberbeckmann S."/>
            <person name="Bunk B."/>
            <person name="Jeske O."/>
            <person name="Meyerdierks A."/>
            <person name="Storesund J.E."/>
            <person name="Kallscheuer N."/>
            <person name="Luecker S."/>
            <person name="Lage O.M."/>
            <person name="Pohl T."/>
            <person name="Merkel B.J."/>
            <person name="Hornburger P."/>
            <person name="Mueller R.-W."/>
            <person name="Bruemmer F."/>
            <person name="Labrenz M."/>
            <person name="Spormann A.M."/>
            <person name="Op Den Camp H."/>
            <person name="Overmann J."/>
            <person name="Amann R."/>
            <person name="Jetten M.S.M."/>
            <person name="Mascher T."/>
            <person name="Medema M.H."/>
            <person name="Devos D.P."/>
            <person name="Kaster A.-K."/>
            <person name="Ovreas L."/>
            <person name="Rohde M."/>
            <person name="Galperin M.Y."/>
            <person name="Jogler C."/>
        </authorList>
    </citation>
    <scope>NUCLEOTIDE SEQUENCE [LARGE SCALE GENOMIC DNA]</scope>
    <source>
        <strain evidence="1 2">Enr8</strain>
    </source>
</reference>
<name>A0A5C5VLX1_9BACT</name>
<organism evidence="1 2">
    <name type="scientific">Blastopirellula retiformator</name>
    <dbReference type="NCBI Taxonomy" id="2527970"/>
    <lineage>
        <taxon>Bacteria</taxon>
        <taxon>Pseudomonadati</taxon>
        <taxon>Planctomycetota</taxon>
        <taxon>Planctomycetia</taxon>
        <taxon>Pirellulales</taxon>
        <taxon>Pirellulaceae</taxon>
        <taxon>Blastopirellula</taxon>
    </lineage>
</organism>
<sequence length="96" mass="10993">MIDMQMTNEWRHVCDRLEAAADRHAAAEVHERFAEFPKLREHYAKYAPHGFEIVGVSSTSKAMKSPGLCCTNRERKKRWAGICRSLRNMASTPFPA</sequence>
<keyword evidence="2" id="KW-1185">Reference proteome</keyword>
<evidence type="ECO:0000313" key="1">
    <source>
        <dbReference type="EMBL" id="TWT38749.1"/>
    </source>
</evidence>